<reference evidence="1 2" key="1">
    <citation type="submission" date="2012-08" db="EMBL/GenBank/DDBJ databases">
        <title>The Genome Sequence of Slackia piriformis YIT 12062.</title>
        <authorList>
            <consortium name="The Broad Institute Genome Sequencing Platform"/>
            <person name="Earl A."/>
            <person name="Ward D."/>
            <person name="Feldgarden M."/>
            <person name="Gevers D."/>
            <person name="Morotomi M."/>
            <person name="Walker B."/>
            <person name="Young S.K."/>
            <person name="Zeng Q."/>
            <person name="Gargeya S."/>
            <person name="Fitzgerald M."/>
            <person name="Haas B."/>
            <person name="Abouelleil A."/>
            <person name="Alvarado L."/>
            <person name="Arachchi H.M."/>
            <person name="Berlin A.M."/>
            <person name="Chapman S.B."/>
            <person name="Goldberg J."/>
            <person name="Griggs A."/>
            <person name="Gujja S."/>
            <person name="Hansen M."/>
            <person name="Howarth C."/>
            <person name="Imamovic A."/>
            <person name="Larimer J."/>
            <person name="McCowen C."/>
            <person name="Montmayeur A."/>
            <person name="Murphy C."/>
            <person name="Neiman D."/>
            <person name="Pearson M."/>
            <person name="Priest M."/>
            <person name="Roberts A."/>
            <person name="Saif S."/>
            <person name="Shea T."/>
            <person name="Sisk P."/>
            <person name="Sykes S."/>
            <person name="Wortman J."/>
            <person name="Nusbaum C."/>
            <person name="Birren B."/>
        </authorList>
    </citation>
    <scope>NUCLEOTIDE SEQUENCE [LARGE SCALE GENOMIC DNA]</scope>
    <source>
        <strain evidence="1 2">YIT 12062</strain>
    </source>
</reference>
<dbReference type="PROSITE" id="PS51257">
    <property type="entry name" value="PROKAR_LIPOPROTEIN"/>
    <property type="match status" value="1"/>
</dbReference>
<dbReference type="InParanoid" id="K0YJL0"/>
<dbReference type="PATRIC" id="fig|742818.3.peg.986"/>
<keyword evidence="2" id="KW-1185">Reference proteome</keyword>
<dbReference type="Proteomes" id="UP000006069">
    <property type="component" value="Unassembled WGS sequence"/>
</dbReference>
<comment type="caution">
    <text evidence="1">The sequence shown here is derived from an EMBL/GenBank/DDBJ whole genome shotgun (WGS) entry which is preliminary data.</text>
</comment>
<sequence>MAKRVILHACFSVALSISCRFAKICRMDRESVDCRAIAFVVLGAAAVSF</sequence>
<dbReference type="AlphaFoldDB" id="K0YJL0"/>
<evidence type="ECO:0000313" key="2">
    <source>
        <dbReference type="Proteomes" id="UP000006069"/>
    </source>
</evidence>
<accession>K0YJL0</accession>
<proteinExistence type="predicted"/>
<dbReference type="EMBL" id="ADMD01000007">
    <property type="protein sequence ID" value="EJZ83428.1"/>
    <property type="molecule type" value="Genomic_DNA"/>
</dbReference>
<protein>
    <recommendedName>
        <fullName evidence="3">Lipoprotein</fullName>
    </recommendedName>
</protein>
<organism evidence="1 2">
    <name type="scientific">Slackia piriformis YIT 12062</name>
    <dbReference type="NCBI Taxonomy" id="742818"/>
    <lineage>
        <taxon>Bacteria</taxon>
        <taxon>Bacillati</taxon>
        <taxon>Actinomycetota</taxon>
        <taxon>Coriobacteriia</taxon>
        <taxon>Eggerthellales</taxon>
        <taxon>Eggerthellaceae</taxon>
        <taxon>Slackia</taxon>
    </lineage>
</organism>
<evidence type="ECO:0000313" key="1">
    <source>
        <dbReference type="EMBL" id="EJZ83428.1"/>
    </source>
</evidence>
<dbReference type="HOGENOM" id="CLU_3140746_0_0_11"/>
<name>K0YJL0_9ACTN</name>
<evidence type="ECO:0008006" key="3">
    <source>
        <dbReference type="Google" id="ProtNLM"/>
    </source>
</evidence>
<gene>
    <name evidence="1" type="ORF">HMPREF9451_00933</name>
</gene>